<dbReference type="PANTHER" id="PTHR12509:SF9">
    <property type="entry name" value="SPERM FLAGELLAR PROTEIN 1 ISOFORM X1"/>
    <property type="match status" value="1"/>
</dbReference>
<dbReference type="GO" id="GO:0005930">
    <property type="term" value="C:axoneme"/>
    <property type="evidence" value="ECO:0007669"/>
    <property type="project" value="TreeGrafter"/>
</dbReference>
<dbReference type="InterPro" id="IPR010441">
    <property type="entry name" value="CH_2"/>
</dbReference>
<dbReference type="PANTHER" id="PTHR12509">
    <property type="entry name" value="SPERMATOGENESIS-ASSOCIATED 4-RELATED"/>
    <property type="match status" value="1"/>
</dbReference>
<accession>A0AAD8CBR9</accession>
<comment type="caution">
    <text evidence="2">The sequence shown here is derived from an EMBL/GenBank/DDBJ whole genome shotgun (WGS) entry which is preliminary data.</text>
</comment>
<protein>
    <submittedName>
        <fullName evidence="2">Sperm flagellar protein 1</fullName>
    </submittedName>
</protein>
<dbReference type="AlphaFoldDB" id="A0AAD8CBR9"/>
<feature type="domain" description="Calponin-homology (CH)" evidence="1">
    <location>
        <begin position="10"/>
        <end position="118"/>
    </location>
</feature>
<dbReference type="InterPro" id="IPR001715">
    <property type="entry name" value="CH_dom"/>
</dbReference>
<proteinExistence type="predicted"/>
<dbReference type="Gene3D" id="1.10.418.10">
    <property type="entry name" value="Calponin-like domain"/>
    <property type="match status" value="1"/>
</dbReference>
<sequence length="226" mass="26408">MLSMDNYYDAIELENLYQWVDSILLSRPKNNIWKDFSDAVLVAEIIKHYFPFLVDVNNYHSAVGPKHKMENWFLLNRKVLQHLGIDLSEETIRSLANCKQNVIEKVLIVLRYQIDKYIEKFGAKFKARNNAAKSIEVILNTAQDLRYDEANTLTNQKSLAHFPVNAPVSDNVPRAMLNEKIMECRAKDETMQILTLKINKMEQLLLLKDTKIQQLEKQLEESYAKF</sequence>
<keyword evidence="2" id="KW-0969">Cilium</keyword>
<keyword evidence="2" id="KW-0282">Flagellum</keyword>
<dbReference type="InterPro" id="IPR036872">
    <property type="entry name" value="CH_dom_sf"/>
</dbReference>
<dbReference type="GO" id="GO:0008017">
    <property type="term" value="F:microtubule binding"/>
    <property type="evidence" value="ECO:0007669"/>
    <property type="project" value="TreeGrafter"/>
</dbReference>
<dbReference type="Pfam" id="PF06294">
    <property type="entry name" value="CH_2"/>
    <property type="match status" value="1"/>
</dbReference>
<gene>
    <name evidence="2" type="ORF">Bpfe_000019</name>
</gene>
<dbReference type="FunFam" id="1.10.418.10:FF:000059">
    <property type="entry name" value="RIKEN cDNA 6430531B16 gene"/>
    <property type="match status" value="1"/>
</dbReference>
<dbReference type="PROSITE" id="PS50021">
    <property type="entry name" value="CH"/>
    <property type="match status" value="1"/>
</dbReference>
<organism evidence="2 3">
    <name type="scientific">Biomphalaria pfeifferi</name>
    <name type="common">Bloodfluke planorb</name>
    <name type="synonym">Freshwater snail</name>
    <dbReference type="NCBI Taxonomy" id="112525"/>
    <lineage>
        <taxon>Eukaryota</taxon>
        <taxon>Metazoa</taxon>
        <taxon>Spiralia</taxon>
        <taxon>Lophotrochozoa</taxon>
        <taxon>Mollusca</taxon>
        <taxon>Gastropoda</taxon>
        <taxon>Heterobranchia</taxon>
        <taxon>Euthyneura</taxon>
        <taxon>Panpulmonata</taxon>
        <taxon>Hygrophila</taxon>
        <taxon>Lymnaeoidea</taxon>
        <taxon>Planorbidae</taxon>
        <taxon>Biomphalaria</taxon>
    </lineage>
</organism>
<keyword evidence="3" id="KW-1185">Reference proteome</keyword>
<evidence type="ECO:0000313" key="2">
    <source>
        <dbReference type="EMBL" id="KAK0070036.1"/>
    </source>
</evidence>
<dbReference type="SUPFAM" id="SSF47576">
    <property type="entry name" value="Calponin-homology domain, CH-domain"/>
    <property type="match status" value="1"/>
</dbReference>
<name>A0AAD8CBR9_BIOPF</name>
<dbReference type="Proteomes" id="UP001233172">
    <property type="component" value="Unassembled WGS sequence"/>
</dbReference>
<reference evidence="2" key="2">
    <citation type="submission" date="2023-04" db="EMBL/GenBank/DDBJ databases">
        <authorList>
            <person name="Bu L."/>
            <person name="Lu L."/>
            <person name="Laidemitt M.R."/>
            <person name="Zhang S.M."/>
            <person name="Mutuku M."/>
            <person name="Mkoji G."/>
            <person name="Steinauer M."/>
            <person name="Loker E.S."/>
        </authorList>
    </citation>
    <scope>NUCLEOTIDE SEQUENCE</scope>
    <source>
        <strain evidence="2">KasaAsao</strain>
        <tissue evidence="2">Whole Snail</tissue>
    </source>
</reference>
<dbReference type="GO" id="GO:0051493">
    <property type="term" value="P:regulation of cytoskeleton organization"/>
    <property type="evidence" value="ECO:0007669"/>
    <property type="project" value="TreeGrafter"/>
</dbReference>
<dbReference type="InterPro" id="IPR052111">
    <property type="entry name" value="Spermatogenesis_Ciliary_MAP"/>
</dbReference>
<reference evidence="2" key="1">
    <citation type="journal article" date="2023" name="PLoS Negl. Trop. Dis.">
        <title>A genome sequence for Biomphalaria pfeifferi, the major vector snail for the human-infecting parasite Schistosoma mansoni.</title>
        <authorList>
            <person name="Bu L."/>
            <person name="Lu L."/>
            <person name="Laidemitt M.R."/>
            <person name="Zhang S.M."/>
            <person name="Mutuku M."/>
            <person name="Mkoji G."/>
            <person name="Steinauer M."/>
            <person name="Loker E.S."/>
        </authorList>
    </citation>
    <scope>NUCLEOTIDE SEQUENCE</scope>
    <source>
        <strain evidence="2">KasaAsao</strain>
    </source>
</reference>
<keyword evidence="2" id="KW-0966">Cell projection</keyword>
<dbReference type="EMBL" id="JASAOG010000001">
    <property type="protein sequence ID" value="KAK0070036.1"/>
    <property type="molecule type" value="Genomic_DNA"/>
</dbReference>
<evidence type="ECO:0000259" key="1">
    <source>
        <dbReference type="PROSITE" id="PS50021"/>
    </source>
</evidence>
<evidence type="ECO:0000313" key="3">
    <source>
        <dbReference type="Proteomes" id="UP001233172"/>
    </source>
</evidence>